<reference evidence="1 2" key="1">
    <citation type="journal article" date="2016" name="Genom Data">
        <title>Complete genome sequence of a giant Vibrio phage ValKK3 infecting Vibrio alginolyticus.</title>
        <authorList>
            <person name="Lal T.M."/>
            <person name="Sano M."/>
            <person name="Hatai K."/>
            <person name="Ransangan J."/>
        </authorList>
    </citation>
    <scope>NUCLEOTIDE SEQUENCE [LARGE SCALE GENOMIC DNA]</scope>
</reference>
<evidence type="ECO:0000313" key="1">
    <source>
        <dbReference type="EMBL" id="AJT61113.1"/>
    </source>
</evidence>
<dbReference type="OrthoDB" id="11960at10239"/>
<dbReference type="RefSeq" id="YP_009201375.1">
    <property type="nucleotide sequence ID" value="NC_028829.1"/>
</dbReference>
<proteinExistence type="predicted"/>
<dbReference type="KEGG" id="vg:26628598"/>
<name>A0A0D4DC27_9CAUD</name>
<keyword evidence="2" id="KW-1185">Reference proteome</keyword>
<sequence>MLRFNEYENTLYGIELSLSLEEGWGNHNLAKLIPEPKIDELLETKPKHPWKIAANAAQYQNLLFNIDSSRIVFKNTVYQVAYLGNLYPPEEVGKPEGGYKFAVKKSIYHSHPSSEFYSGKNPKDPKLNDTISLVWWFQRGTIVFDLWKHSEYDEKLERWRRK</sequence>
<protein>
    <submittedName>
        <fullName evidence="1">Uncharacterized protein</fullName>
    </submittedName>
</protein>
<evidence type="ECO:0000313" key="2">
    <source>
        <dbReference type="Proteomes" id="UP000202888"/>
    </source>
</evidence>
<dbReference type="Proteomes" id="UP000202888">
    <property type="component" value="Segment"/>
</dbReference>
<dbReference type="EMBL" id="KP671755">
    <property type="protein sequence ID" value="AJT61113.1"/>
    <property type="molecule type" value="Genomic_DNA"/>
</dbReference>
<accession>A0A0D4DC27</accession>
<dbReference type="GeneID" id="26628598"/>
<organism evidence="1 2">
    <name type="scientific">Vibrio phage ValKK3</name>
    <dbReference type="NCBI Taxonomy" id="1610855"/>
    <lineage>
        <taxon>Viruses</taxon>
        <taxon>Duplodnaviria</taxon>
        <taxon>Heunggongvirae</taxon>
        <taxon>Uroviricota</taxon>
        <taxon>Caudoviricetes</taxon>
        <taxon>Pantevenvirales</taxon>
        <taxon>Straboviridae</taxon>
        <taxon>Schizotequatrovirus</taxon>
        <taxon>Schizotequatrovirus valkk3</taxon>
    </lineage>
</organism>